<dbReference type="Proteomes" id="UP000525652">
    <property type="component" value="Unassembled WGS sequence"/>
</dbReference>
<dbReference type="SUPFAM" id="SSF69593">
    <property type="entry name" value="Glycerol-3-phosphate (1)-acyltransferase"/>
    <property type="match status" value="1"/>
</dbReference>
<feature type="domain" description="Phospholipid/glycerol acyltransferase" evidence="5">
    <location>
        <begin position="80"/>
        <end position="188"/>
    </location>
</feature>
<evidence type="ECO:0000256" key="4">
    <source>
        <dbReference type="SAM" id="Phobius"/>
    </source>
</evidence>
<sequence length="243" mass="27453">MYRLYQFVAYWIALSVFAGGLVIINIAGPILRLFWKSKGTLISQKLINRLSRFFVWLLKLLGILRVHFVNWPKDLNESSAIIVSNHPSKFDAIAYLTRLPRGFCIFKDALRSSMLFGPTALSIGYLSNKEGPQGLREAIKQLKEGGQFLVFPEGTRSTRKTLQKLYGFYSVVSKYSGRDIHACYIEASSNLLTKSHSFWQTPVLPAIFTIHYLGKRSPADFVTAQELHASTSQLLREGISTDV</sequence>
<evidence type="ECO:0000256" key="2">
    <source>
        <dbReference type="ARBA" id="ARBA00022679"/>
    </source>
</evidence>
<dbReference type="PANTHER" id="PTHR10434:SF66">
    <property type="entry name" value="PHOSPHOLIPID_GLYCEROL ACYLTRANSFERASE DOMAIN-CONTAINING PROTEIN"/>
    <property type="match status" value="1"/>
</dbReference>
<dbReference type="RefSeq" id="WP_185691772.1">
    <property type="nucleotide sequence ID" value="NZ_JACHVA010000045.1"/>
</dbReference>
<dbReference type="InterPro" id="IPR002123">
    <property type="entry name" value="Plipid/glycerol_acylTrfase"/>
</dbReference>
<comment type="pathway">
    <text evidence="1">Lipid metabolism.</text>
</comment>
<evidence type="ECO:0000256" key="3">
    <source>
        <dbReference type="ARBA" id="ARBA00023315"/>
    </source>
</evidence>
<keyword evidence="4" id="KW-0472">Membrane</keyword>
<proteinExistence type="predicted"/>
<gene>
    <name evidence="6" type="ORF">H5P30_04545</name>
</gene>
<reference evidence="6 7" key="1">
    <citation type="submission" date="2020-07" db="EMBL/GenBank/DDBJ databases">
        <authorList>
            <person name="Feng X."/>
        </authorList>
    </citation>
    <scope>NUCLEOTIDE SEQUENCE [LARGE SCALE GENOMIC DNA]</scope>
    <source>
        <strain evidence="6 7">JCM14086</strain>
    </source>
</reference>
<dbReference type="Pfam" id="PF01553">
    <property type="entry name" value="Acyltransferase"/>
    <property type="match status" value="1"/>
</dbReference>
<evidence type="ECO:0000313" key="7">
    <source>
        <dbReference type="Proteomes" id="UP000525652"/>
    </source>
</evidence>
<evidence type="ECO:0000259" key="5">
    <source>
        <dbReference type="SMART" id="SM00563"/>
    </source>
</evidence>
<evidence type="ECO:0000313" key="6">
    <source>
        <dbReference type="EMBL" id="MBC2601045.1"/>
    </source>
</evidence>
<dbReference type="CDD" id="cd07989">
    <property type="entry name" value="LPLAT_AGPAT-like"/>
    <property type="match status" value="1"/>
</dbReference>
<keyword evidence="4" id="KW-0812">Transmembrane</keyword>
<dbReference type="SMART" id="SM00563">
    <property type="entry name" value="PlsC"/>
    <property type="match status" value="1"/>
</dbReference>
<name>A0A7X1AW13_9BACT</name>
<keyword evidence="2 6" id="KW-0808">Transferase</keyword>
<comment type="caution">
    <text evidence="6">The sequence shown here is derived from an EMBL/GenBank/DDBJ whole genome shotgun (WGS) entry which is preliminary data.</text>
</comment>
<organism evidence="6 7">
    <name type="scientific">Puniceicoccus vermicola</name>
    <dbReference type="NCBI Taxonomy" id="388746"/>
    <lineage>
        <taxon>Bacteria</taxon>
        <taxon>Pseudomonadati</taxon>
        <taxon>Verrucomicrobiota</taxon>
        <taxon>Opitutia</taxon>
        <taxon>Puniceicoccales</taxon>
        <taxon>Puniceicoccaceae</taxon>
        <taxon>Puniceicoccus</taxon>
    </lineage>
</organism>
<keyword evidence="4" id="KW-1133">Transmembrane helix</keyword>
<keyword evidence="7" id="KW-1185">Reference proteome</keyword>
<dbReference type="GO" id="GO:0003841">
    <property type="term" value="F:1-acylglycerol-3-phosphate O-acyltransferase activity"/>
    <property type="evidence" value="ECO:0007669"/>
    <property type="project" value="TreeGrafter"/>
</dbReference>
<dbReference type="AlphaFoldDB" id="A0A7X1AW13"/>
<protein>
    <submittedName>
        <fullName evidence="6">1-acyl-sn-glycerol-3-phosphate acyltransferase</fullName>
    </submittedName>
</protein>
<feature type="transmembrane region" description="Helical" evidence="4">
    <location>
        <begin position="12"/>
        <end position="33"/>
    </location>
</feature>
<dbReference type="PANTHER" id="PTHR10434">
    <property type="entry name" value="1-ACYL-SN-GLYCEROL-3-PHOSPHATE ACYLTRANSFERASE"/>
    <property type="match status" value="1"/>
</dbReference>
<keyword evidence="3 6" id="KW-0012">Acyltransferase</keyword>
<evidence type="ECO:0000256" key="1">
    <source>
        <dbReference type="ARBA" id="ARBA00005189"/>
    </source>
</evidence>
<accession>A0A7X1AW13</accession>
<dbReference type="GO" id="GO:0006654">
    <property type="term" value="P:phosphatidic acid biosynthetic process"/>
    <property type="evidence" value="ECO:0007669"/>
    <property type="project" value="TreeGrafter"/>
</dbReference>
<dbReference type="EMBL" id="JACHVA010000045">
    <property type="protein sequence ID" value="MBC2601045.1"/>
    <property type="molecule type" value="Genomic_DNA"/>
</dbReference>